<feature type="compositionally biased region" description="Basic residues" evidence="1">
    <location>
        <begin position="38"/>
        <end position="49"/>
    </location>
</feature>
<dbReference type="Proteomes" id="UP000515123">
    <property type="component" value="Linkage group 21"/>
</dbReference>
<dbReference type="PANTHER" id="PTHR46444:SF19">
    <property type="entry name" value="OS02G0745600 PROTEIN"/>
    <property type="match status" value="1"/>
</dbReference>
<gene>
    <name evidence="6" type="primary">LOC109726244</name>
    <name evidence="3" type="ORF">ACMD2_12247</name>
</gene>
<keyword evidence="5" id="KW-1185">Reference proteome</keyword>
<evidence type="ECO:0000256" key="1">
    <source>
        <dbReference type="SAM" id="MobiDB-lite"/>
    </source>
</evidence>
<dbReference type="GeneID" id="109726244"/>
<evidence type="ECO:0000313" key="6">
    <source>
        <dbReference type="RefSeq" id="XP_020111341.1"/>
    </source>
</evidence>
<dbReference type="EMBL" id="LSRQ01003109">
    <property type="protein sequence ID" value="OAY72443.1"/>
    <property type="molecule type" value="Genomic_DNA"/>
</dbReference>
<evidence type="ECO:0000313" key="3">
    <source>
        <dbReference type="EMBL" id="OAY72443.1"/>
    </source>
</evidence>
<evidence type="ECO:0000313" key="4">
    <source>
        <dbReference type="Proteomes" id="UP000092600"/>
    </source>
</evidence>
<dbReference type="OrthoDB" id="1920894at2759"/>
<dbReference type="RefSeq" id="XP_020111341.1">
    <property type="nucleotide sequence ID" value="XM_020255752.1"/>
</dbReference>
<dbReference type="PANTHER" id="PTHR46444">
    <property type="entry name" value="DCD (DEVELOPMENT AND CELL DEATH) DOMAIN PROTEIN-RELATED"/>
    <property type="match status" value="1"/>
</dbReference>
<sequence length="561" mass="61234">MVKPKKFKNKGKAKAVASAAAAAAVGAPRTPGAGPSNKSKKRFKAKKNKPMAVPPFAAASVAAVPPSAAASVAAEDGGAQAKDLASASVSASASKSAAAVVNSKGEERKGSASKPAVDGNKVNKKGDANKVKEPVEKSSGFIFMCSARTKPECYRYRVFGLPRWRIEDVEKIKLGAKLFLYDFDLKLLYGVYRATSKGGLNLAPEAFNGAFPSQVKFRIDKDCLPLPEGTFKHAIEDNYKSKGKFTPQLNSKQVRKLLDLFRPINLVSPPAPVQYIERLPPPPVVHLPPPEDPYRCGQVLQAPPQVEPQYVYQPLPRAPDPYAHQPPFRVADPYAHQPPFRVADPYAHQPLPLPADPYAHQPPPLVADPYAHQPPPVVVDPYAHHRFAPAAPEPPPVHVAVLPPNDPYYPAPVSDPYQVEAVRAYYPENPVQAERIAYRLVPEVIPRDQLQGRDYRQLTAREGEVAPPPPPPPRSDHVHEMYYPERSAISHAPTHSAAAELAPQQALPPPSQQTYYTTVYEDPNRAYAAESLRRPVSSRVDLQNMPVSSLYSFAGPSPAYR</sequence>
<dbReference type="AlphaFoldDB" id="A0A199V615"/>
<dbReference type="SMART" id="SM00767">
    <property type="entry name" value="DCD"/>
    <property type="match status" value="1"/>
</dbReference>
<feature type="compositionally biased region" description="Low complexity" evidence="1">
    <location>
        <begin position="496"/>
        <end position="505"/>
    </location>
</feature>
<feature type="region of interest" description="Disordered" evidence="1">
    <location>
        <begin position="22"/>
        <end position="51"/>
    </location>
</feature>
<dbReference type="InterPro" id="IPR013989">
    <property type="entry name" value="Dev_and_cell_death_domain"/>
</dbReference>
<feature type="region of interest" description="Disordered" evidence="1">
    <location>
        <begin position="492"/>
        <end position="512"/>
    </location>
</feature>
<reference evidence="6" key="2">
    <citation type="submission" date="2025-04" db="UniProtKB">
        <authorList>
            <consortium name="RefSeq"/>
        </authorList>
    </citation>
    <scope>IDENTIFICATION</scope>
    <source>
        <tissue evidence="6">Leaf</tissue>
    </source>
</reference>
<reference evidence="3 4" key="1">
    <citation type="journal article" date="2016" name="DNA Res.">
        <title>The draft genome of MD-2 pineapple using hybrid error correction of long reads.</title>
        <authorList>
            <person name="Redwan R.M."/>
            <person name="Saidin A."/>
            <person name="Kumar S.V."/>
        </authorList>
    </citation>
    <scope>NUCLEOTIDE SEQUENCE [LARGE SCALE GENOMIC DNA]</scope>
    <source>
        <strain evidence="4">cv. MD2</strain>
        <tissue evidence="3">Leaf</tissue>
    </source>
</reference>
<protein>
    <submittedName>
        <fullName evidence="3">B2 protein</fullName>
    </submittedName>
    <submittedName>
        <fullName evidence="6">Proline-rich protein 4-like</fullName>
    </submittedName>
</protein>
<proteinExistence type="predicted"/>
<feature type="region of interest" description="Disordered" evidence="1">
    <location>
        <begin position="100"/>
        <end position="130"/>
    </location>
</feature>
<dbReference type="PROSITE" id="PS51222">
    <property type="entry name" value="DCD"/>
    <property type="match status" value="1"/>
</dbReference>
<dbReference type="Pfam" id="PF10539">
    <property type="entry name" value="Dev_Cell_Death"/>
    <property type="match status" value="1"/>
</dbReference>
<evidence type="ECO:0000259" key="2">
    <source>
        <dbReference type="PROSITE" id="PS51222"/>
    </source>
</evidence>
<organism evidence="3 4">
    <name type="scientific">Ananas comosus</name>
    <name type="common">Pineapple</name>
    <name type="synonym">Ananas ananas</name>
    <dbReference type="NCBI Taxonomy" id="4615"/>
    <lineage>
        <taxon>Eukaryota</taxon>
        <taxon>Viridiplantae</taxon>
        <taxon>Streptophyta</taxon>
        <taxon>Embryophyta</taxon>
        <taxon>Tracheophyta</taxon>
        <taxon>Spermatophyta</taxon>
        <taxon>Magnoliopsida</taxon>
        <taxon>Liliopsida</taxon>
        <taxon>Poales</taxon>
        <taxon>Bromeliaceae</taxon>
        <taxon>Bromelioideae</taxon>
        <taxon>Ananas</taxon>
    </lineage>
</organism>
<accession>A0A199V615</accession>
<dbReference type="Proteomes" id="UP000092600">
    <property type="component" value="Unassembled WGS sequence"/>
</dbReference>
<evidence type="ECO:0000313" key="5">
    <source>
        <dbReference type="Proteomes" id="UP000515123"/>
    </source>
</evidence>
<name>A0A199V615_ANACO</name>
<feature type="domain" description="DCD" evidence="2">
    <location>
        <begin position="136"/>
        <end position="263"/>
    </location>
</feature>